<sequence>MKNDQRLSSGASFQRPAFSAADLMTSTPPQASALLSPCLTTEPQSPLQDILVPLPQLELPSLEKHGERYKLFHVRVEGAYDYILSQKHFRRSKKSRRRRDIVNQKAVCLEIVESLVEAVLNPPLEATSSQDASIEICSQIDDALNSLWIQLNCLARNITAFGQRHEVRPSLVS</sequence>
<evidence type="ECO:0000313" key="1">
    <source>
        <dbReference type="EMBL" id="KAK2025750.1"/>
    </source>
</evidence>
<comment type="caution">
    <text evidence="1">The sequence shown here is derived from an EMBL/GenBank/DDBJ whole genome shotgun (WGS) entry which is preliminary data.</text>
</comment>
<protein>
    <submittedName>
        <fullName evidence="1">Uncharacterized protein</fullName>
    </submittedName>
</protein>
<accession>A0AAD9HBF3</accession>
<proteinExistence type="predicted"/>
<reference evidence="1" key="1">
    <citation type="submission" date="2021-06" db="EMBL/GenBank/DDBJ databases">
        <title>Comparative genomics, transcriptomics and evolutionary studies reveal genomic signatures of adaptation to plant cell wall in hemibiotrophic fungi.</title>
        <authorList>
            <consortium name="DOE Joint Genome Institute"/>
            <person name="Baroncelli R."/>
            <person name="Diaz J.F."/>
            <person name="Benocci T."/>
            <person name="Peng M."/>
            <person name="Battaglia E."/>
            <person name="Haridas S."/>
            <person name="Andreopoulos W."/>
            <person name="Labutti K."/>
            <person name="Pangilinan J."/>
            <person name="Floch G.L."/>
            <person name="Makela M.R."/>
            <person name="Henrissat B."/>
            <person name="Grigoriev I.V."/>
            <person name="Crouch J.A."/>
            <person name="De Vries R.P."/>
            <person name="Sukno S.A."/>
            <person name="Thon M.R."/>
        </authorList>
    </citation>
    <scope>NUCLEOTIDE SEQUENCE</scope>
    <source>
        <strain evidence="1">MAFF235873</strain>
    </source>
</reference>
<evidence type="ECO:0000313" key="2">
    <source>
        <dbReference type="Proteomes" id="UP001232148"/>
    </source>
</evidence>
<organism evidence="1 2">
    <name type="scientific">Colletotrichum zoysiae</name>
    <dbReference type="NCBI Taxonomy" id="1216348"/>
    <lineage>
        <taxon>Eukaryota</taxon>
        <taxon>Fungi</taxon>
        <taxon>Dikarya</taxon>
        <taxon>Ascomycota</taxon>
        <taxon>Pezizomycotina</taxon>
        <taxon>Sordariomycetes</taxon>
        <taxon>Hypocreomycetidae</taxon>
        <taxon>Glomerellales</taxon>
        <taxon>Glomerellaceae</taxon>
        <taxon>Colletotrichum</taxon>
        <taxon>Colletotrichum graminicola species complex</taxon>
    </lineage>
</organism>
<dbReference type="EMBL" id="MU842930">
    <property type="protein sequence ID" value="KAK2025750.1"/>
    <property type="molecule type" value="Genomic_DNA"/>
</dbReference>
<dbReference type="AlphaFoldDB" id="A0AAD9HBF3"/>
<gene>
    <name evidence="1" type="ORF">LX32DRAFT_665763</name>
</gene>
<name>A0AAD9HBF3_9PEZI</name>
<dbReference type="Proteomes" id="UP001232148">
    <property type="component" value="Unassembled WGS sequence"/>
</dbReference>
<keyword evidence="2" id="KW-1185">Reference proteome</keyword>